<evidence type="ECO:0000256" key="1">
    <source>
        <dbReference type="ARBA" id="ARBA00004651"/>
    </source>
</evidence>
<evidence type="ECO:0000256" key="2">
    <source>
        <dbReference type="ARBA" id="ARBA00022475"/>
    </source>
</evidence>
<dbReference type="PANTHER" id="PTHR30086">
    <property type="entry name" value="ARGININE EXPORTER PROTEIN ARGO"/>
    <property type="match status" value="1"/>
</dbReference>
<evidence type="ECO:0000256" key="6">
    <source>
        <dbReference type="SAM" id="Phobius"/>
    </source>
</evidence>
<evidence type="ECO:0000256" key="5">
    <source>
        <dbReference type="ARBA" id="ARBA00023136"/>
    </source>
</evidence>
<keyword evidence="3 6" id="KW-0812">Transmembrane</keyword>
<dbReference type="InterPro" id="IPR001123">
    <property type="entry name" value="LeuE-type"/>
</dbReference>
<feature type="transmembrane region" description="Helical" evidence="6">
    <location>
        <begin position="110"/>
        <end position="132"/>
    </location>
</feature>
<proteinExistence type="predicted"/>
<sequence>MSQSTLVAFWAFSLLFVFTPGADWAYAISAGIRNRGVSASVMGLLAGYVVLTLLISAGVGVLIAGNAVLMGILTVLGAMYLAWLGYGMLRNPPVPRADGAAGNEGSWMTWFRQGALVSGLNPKAFIFFLAFLPPWTSESATWSIPVQILTLGMVYTASCSVVYSMVGFGANRALRTRPSVARLVGRISGVIMIGLAVMLVVREFFLD</sequence>
<feature type="transmembrane region" description="Helical" evidence="6">
    <location>
        <begin position="69"/>
        <end position="89"/>
    </location>
</feature>
<keyword evidence="4 6" id="KW-1133">Transmembrane helix</keyword>
<dbReference type="Pfam" id="PF01810">
    <property type="entry name" value="LysE"/>
    <property type="match status" value="1"/>
</dbReference>
<feature type="transmembrane region" description="Helical" evidence="6">
    <location>
        <begin position="144"/>
        <end position="168"/>
    </location>
</feature>
<evidence type="ECO:0000313" key="7">
    <source>
        <dbReference type="EMBL" id="RII76804.1"/>
    </source>
</evidence>
<dbReference type="AlphaFoldDB" id="A0A399M4V4"/>
<organism evidence="7 8">
    <name type="scientific">Pseudomonas monteilii</name>
    <dbReference type="NCBI Taxonomy" id="76759"/>
    <lineage>
        <taxon>Bacteria</taxon>
        <taxon>Pseudomonadati</taxon>
        <taxon>Pseudomonadota</taxon>
        <taxon>Gammaproteobacteria</taxon>
        <taxon>Pseudomonadales</taxon>
        <taxon>Pseudomonadaceae</taxon>
        <taxon>Pseudomonas</taxon>
    </lineage>
</organism>
<feature type="transmembrane region" description="Helical" evidence="6">
    <location>
        <begin position="39"/>
        <end position="63"/>
    </location>
</feature>
<accession>A0A399M4V4</accession>
<evidence type="ECO:0000256" key="4">
    <source>
        <dbReference type="ARBA" id="ARBA00022989"/>
    </source>
</evidence>
<evidence type="ECO:0000313" key="8">
    <source>
        <dbReference type="Proteomes" id="UP000265875"/>
    </source>
</evidence>
<feature type="transmembrane region" description="Helical" evidence="6">
    <location>
        <begin position="6"/>
        <end position="27"/>
    </location>
</feature>
<dbReference type="GO" id="GO:0005886">
    <property type="term" value="C:plasma membrane"/>
    <property type="evidence" value="ECO:0007669"/>
    <property type="project" value="UniProtKB-SubCell"/>
</dbReference>
<protein>
    <submittedName>
        <fullName evidence="7">LysE family translocator</fullName>
    </submittedName>
</protein>
<keyword evidence="5 6" id="KW-0472">Membrane</keyword>
<comment type="subcellular location">
    <subcellularLocation>
        <location evidence="1">Cell membrane</location>
        <topology evidence="1">Multi-pass membrane protein</topology>
    </subcellularLocation>
</comment>
<dbReference type="GO" id="GO:0015171">
    <property type="term" value="F:amino acid transmembrane transporter activity"/>
    <property type="evidence" value="ECO:0007669"/>
    <property type="project" value="TreeGrafter"/>
</dbReference>
<keyword evidence="2" id="KW-1003">Cell membrane</keyword>
<dbReference type="Proteomes" id="UP000265875">
    <property type="component" value="Unassembled WGS sequence"/>
</dbReference>
<dbReference type="RefSeq" id="WP_119370413.1">
    <property type="nucleotide sequence ID" value="NZ_QWLL01000033.1"/>
</dbReference>
<comment type="caution">
    <text evidence="7">The sequence shown here is derived from an EMBL/GenBank/DDBJ whole genome shotgun (WGS) entry which is preliminary data.</text>
</comment>
<feature type="transmembrane region" description="Helical" evidence="6">
    <location>
        <begin position="180"/>
        <end position="201"/>
    </location>
</feature>
<gene>
    <name evidence="7" type="ORF">D0894_15320</name>
</gene>
<dbReference type="PANTHER" id="PTHR30086:SF20">
    <property type="entry name" value="ARGININE EXPORTER PROTEIN ARGO-RELATED"/>
    <property type="match status" value="1"/>
</dbReference>
<name>A0A399M4V4_9PSED</name>
<reference evidence="7 8" key="1">
    <citation type="submission" date="2018-08" db="EMBL/GenBank/DDBJ databases">
        <title>Draft genome sequence of the cyanotroph, Pseudomonas monteilii BCN3.</title>
        <authorList>
            <person name="Jones L.B."/>
            <person name="Kunz D.A."/>
        </authorList>
    </citation>
    <scope>NUCLEOTIDE SEQUENCE [LARGE SCALE GENOMIC DNA]</scope>
    <source>
        <strain evidence="7 8">BCN3</strain>
    </source>
</reference>
<dbReference type="EMBL" id="QWLL01000033">
    <property type="protein sequence ID" value="RII76804.1"/>
    <property type="molecule type" value="Genomic_DNA"/>
</dbReference>
<evidence type="ECO:0000256" key="3">
    <source>
        <dbReference type="ARBA" id="ARBA00022692"/>
    </source>
</evidence>